<comment type="cofactor">
    <cofactor evidence="6">
        <name>[4Fe-4S] cluster</name>
        <dbReference type="ChEBI" id="CHEBI:49883"/>
    </cofactor>
    <text evidence="6">Binds 2 [4Fe-4S] clusters.</text>
</comment>
<protein>
    <recommendedName>
        <fullName evidence="6">Glycolate oxidase iron-sulfur subunit</fullName>
        <ecNumber evidence="6">1.1.99.14</ecNumber>
    </recommendedName>
</protein>
<organism evidence="8 9">
    <name type="scientific">Effusibacillus consociatus</name>
    <dbReference type="NCBI Taxonomy" id="1117041"/>
    <lineage>
        <taxon>Bacteria</taxon>
        <taxon>Bacillati</taxon>
        <taxon>Bacillota</taxon>
        <taxon>Bacilli</taxon>
        <taxon>Bacillales</taxon>
        <taxon>Alicyclobacillaceae</taxon>
        <taxon>Effusibacillus</taxon>
    </lineage>
</organism>
<dbReference type="InterPro" id="IPR017900">
    <property type="entry name" value="4Fe4S_Fe_S_CS"/>
</dbReference>
<dbReference type="Gene3D" id="1.10.1060.10">
    <property type="entry name" value="Alpha-helical ferredoxin"/>
    <property type="match status" value="1"/>
</dbReference>
<evidence type="ECO:0000313" key="8">
    <source>
        <dbReference type="EMBL" id="MFC4770309.1"/>
    </source>
</evidence>
<reference evidence="9" key="1">
    <citation type="journal article" date="2019" name="Int. J. Syst. Evol. Microbiol.">
        <title>The Global Catalogue of Microorganisms (GCM) 10K type strain sequencing project: providing services to taxonomists for standard genome sequencing and annotation.</title>
        <authorList>
            <consortium name="The Broad Institute Genomics Platform"/>
            <consortium name="The Broad Institute Genome Sequencing Center for Infectious Disease"/>
            <person name="Wu L."/>
            <person name="Ma J."/>
        </authorList>
    </citation>
    <scope>NUCLEOTIDE SEQUENCE [LARGE SCALE GENOMIC DNA]</scope>
    <source>
        <strain evidence="9">WYCCWR 12678</strain>
    </source>
</reference>
<dbReference type="EMBL" id="JBHSHC010000158">
    <property type="protein sequence ID" value="MFC4770309.1"/>
    <property type="molecule type" value="Genomic_DNA"/>
</dbReference>
<dbReference type="Pfam" id="PF02754">
    <property type="entry name" value="CCG"/>
    <property type="match status" value="2"/>
</dbReference>
<dbReference type="Proteomes" id="UP001596002">
    <property type="component" value="Unassembled WGS sequence"/>
</dbReference>
<comment type="caution">
    <text evidence="8">The sequence shown here is derived from an EMBL/GenBank/DDBJ whole genome shotgun (WGS) entry which is preliminary data.</text>
</comment>
<keyword evidence="3" id="KW-0677">Repeat</keyword>
<dbReference type="EC" id="1.1.99.14" evidence="6"/>
<dbReference type="InterPro" id="IPR012257">
    <property type="entry name" value="Glc_ox_4Fe-4S"/>
</dbReference>
<dbReference type="PIRSF" id="PIRSF000139">
    <property type="entry name" value="Glc_ox_4Fe-4S"/>
    <property type="match status" value="1"/>
</dbReference>
<evidence type="ECO:0000256" key="6">
    <source>
        <dbReference type="PIRNR" id="PIRNR000139"/>
    </source>
</evidence>
<evidence type="ECO:0000256" key="1">
    <source>
        <dbReference type="ARBA" id="ARBA00022485"/>
    </source>
</evidence>
<evidence type="ECO:0000256" key="2">
    <source>
        <dbReference type="ARBA" id="ARBA00022723"/>
    </source>
</evidence>
<comment type="function">
    <text evidence="6">Component of a complex that catalyzes the oxidation of glycolate to glyoxylate.</text>
</comment>
<keyword evidence="2 6" id="KW-0479">Metal-binding</keyword>
<dbReference type="Pfam" id="PF13183">
    <property type="entry name" value="Fer4_8"/>
    <property type="match status" value="1"/>
</dbReference>
<dbReference type="InterPro" id="IPR004017">
    <property type="entry name" value="Cys_rich_dom"/>
</dbReference>
<evidence type="ECO:0000259" key="7">
    <source>
        <dbReference type="PROSITE" id="PS51379"/>
    </source>
</evidence>
<evidence type="ECO:0000256" key="3">
    <source>
        <dbReference type="ARBA" id="ARBA00022737"/>
    </source>
</evidence>
<accession>A0ABV9Q909</accession>
<dbReference type="PANTHER" id="PTHR32479:SF17">
    <property type="entry name" value="GLYCOLATE OXIDASE IRON-SULFUR SUBUNIT"/>
    <property type="match status" value="1"/>
</dbReference>
<feature type="domain" description="4Fe-4S ferredoxin-type" evidence="7">
    <location>
        <begin position="71"/>
        <end position="103"/>
    </location>
</feature>
<keyword evidence="5 6" id="KW-0411">Iron-sulfur</keyword>
<evidence type="ECO:0000256" key="4">
    <source>
        <dbReference type="ARBA" id="ARBA00023004"/>
    </source>
</evidence>
<sequence>MDKQGQLAEMLTKSNYKWPDPPDPDKFSVCVHCGLCLDACPTYQETGNEAQSPRGRVYLIKAVAEGRLDINESFVDPVFRCLDCRACETACPSGVQVGALIEEARGQIRQAEPLTGMKGMISNTFLKQIFPFPHRLRKLGKLTRFYQKSGLQKLARGTGIMKLLPQHLQEMEAAMPEVPVKTSREALPTVLPAVGVKRGTVGLILGCVMDVLYADINMATARVIARNGFDVVIPEAQGCCGALQVHAGERETAKEMARRNIDTFLEANVDYIIMNAAGCGAAVKEYPELLHSDPDYVHKAELFAARIRDISEFLVEVGYEVPKGRLDVKVTYHDACHLAHAQKIRSQPREILRSIPGVELIEMRESDRCCGSAGIYNLTHPEIAGPLLERKMADLPDGVSCVAMGNPGCMMQISVGVLRTGAEMEVVHTVSLLDQAYQAETDLAHQVKREESPKPELVRGREGA</sequence>
<feature type="domain" description="4Fe-4S ferredoxin-type" evidence="7">
    <location>
        <begin position="20"/>
        <end position="50"/>
    </location>
</feature>
<keyword evidence="1 6" id="KW-0004">4Fe-4S</keyword>
<name>A0ABV9Q909_9BACL</name>
<evidence type="ECO:0000256" key="5">
    <source>
        <dbReference type="ARBA" id="ARBA00023014"/>
    </source>
</evidence>
<dbReference type="PANTHER" id="PTHR32479">
    <property type="entry name" value="GLYCOLATE OXIDASE IRON-SULFUR SUBUNIT"/>
    <property type="match status" value="1"/>
</dbReference>
<comment type="catalytic activity">
    <reaction evidence="6">
        <text>glycolate + A = glyoxylate + AH2</text>
        <dbReference type="Rhea" id="RHEA:21264"/>
        <dbReference type="ChEBI" id="CHEBI:13193"/>
        <dbReference type="ChEBI" id="CHEBI:17499"/>
        <dbReference type="ChEBI" id="CHEBI:29805"/>
        <dbReference type="ChEBI" id="CHEBI:36655"/>
        <dbReference type="EC" id="1.1.99.14"/>
    </reaction>
</comment>
<keyword evidence="6" id="KW-0249">Electron transport</keyword>
<dbReference type="SUPFAM" id="SSF46548">
    <property type="entry name" value="alpha-helical ferredoxin"/>
    <property type="match status" value="1"/>
</dbReference>
<gene>
    <name evidence="8" type="ORF">ACFO8Q_23815</name>
</gene>
<dbReference type="PROSITE" id="PS51379">
    <property type="entry name" value="4FE4S_FER_2"/>
    <property type="match status" value="2"/>
</dbReference>
<keyword evidence="4 6" id="KW-0408">Iron</keyword>
<keyword evidence="6" id="KW-0813">Transport</keyword>
<keyword evidence="9" id="KW-1185">Reference proteome</keyword>
<evidence type="ECO:0000313" key="9">
    <source>
        <dbReference type="Proteomes" id="UP001596002"/>
    </source>
</evidence>
<dbReference type="RefSeq" id="WP_380029796.1">
    <property type="nucleotide sequence ID" value="NZ_JBHSHC010000158.1"/>
</dbReference>
<comment type="catalytic activity">
    <reaction evidence="6">
        <text>(R)-lactate + A = pyruvate + AH2</text>
        <dbReference type="Rhea" id="RHEA:15089"/>
        <dbReference type="ChEBI" id="CHEBI:13193"/>
        <dbReference type="ChEBI" id="CHEBI:15361"/>
        <dbReference type="ChEBI" id="CHEBI:16004"/>
        <dbReference type="ChEBI" id="CHEBI:17499"/>
    </reaction>
</comment>
<dbReference type="InterPro" id="IPR009051">
    <property type="entry name" value="Helical_ferredxn"/>
</dbReference>
<dbReference type="PROSITE" id="PS00198">
    <property type="entry name" value="4FE4S_FER_1"/>
    <property type="match status" value="1"/>
</dbReference>
<dbReference type="InterPro" id="IPR017896">
    <property type="entry name" value="4Fe4S_Fe-S-bd"/>
</dbReference>
<proteinExistence type="predicted"/>